<name>A0AAW2D4K7_9ROSI</name>
<dbReference type="EMBL" id="JAZDWU010000004">
    <property type="protein sequence ID" value="KAL0004280.1"/>
    <property type="molecule type" value="Genomic_DNA"/>
</dbReference>
<dbReference type="PANTHER" id="PTHR31286">
    <property type="entry name" value="GLYCINE-RICH CELL WALL STRUCTURAL PROTEIN 1.8-LIKE"/>
    <property type="match status" value="1"/>
</dbReference>
<feature type="region of interest" description="Disordered" evidence="2">
    <location>
        <begin position="409"/>
        <end position="430"/>
    </location>
</feature>
<gene>
    <name evidence="4" type="ORF">SO802_011841</name>
</gene>
<keyword evidence="1" id="KW-0862">Zinc</keyword>
<accession>A0AAW2D4K7</accession>
<keyword evidence="1" id="KW-0863">Zinc-finger</keyword>
<dbReference type="GO" id="GO:0003676">
    <property type="term" value="F:nucleic acid binding"/>
    <property type="evidence" value="ECO:0007669"/>
    <property type="project" value="InterPro"/>
</dbReference>
<dbReference type="InterPro" id="IPR001878">
    <property type="entry name" value="Znf_CCHC"/>
</dbReference>
<dbReference type="Proteomes" id="UP001459277">
    <property type="component" value="Unassembled WGS sequence"/>
</dbReference>
<dbReference type="PANTHER" id="PTHR31286:SF178">
    <property type="entry name" value="DUF4283 DOMAIN-CONTAINING PROTEIN"/>
    <property type="match status" value="1"/>
</dbReference>
<evidence type="ECO:0000313" key="4">
    <source>
        <dbReference type="EMBL" id="KAL0004280.1"/>
    </source>
</evidence>
<keyword evidence="5" id="KW-1185">Reference proteome</keyword>
<comment type="caution">
    <text evidence="4">The sequence shown here is derived from an EMBL/GenBank/DDBJ whole genome shotgun (WGS) entry which is preliminary data.</text>
</comment>
<feature type="compositionally biased region" description="Basic residues" evidence="2">
    <location>
        <begin position="421"/>
        <end position="430"/>
    </location>
</feature>
<feature type="region of interest" description="Disordered" evidence="2">
    <location>
        <begin position="274"/>
        <end position="320"/>
    </location>
</feature>
<protein>
    <recommendedName>
        <fullName evidence="3">CCHC-type domain-containing protein</fullName>
    </recommendedName>
</protein>
<evidence type="ECO:0000256" key="2">
    <source>
        <dbReference type="SAM" id="MobiDB-lite"/>
    </source>
</evidence>
<feature type="domain" description="CCHC-type" evidence="3">
    <location>
        <begin position="208"/>
        <end position="223"/>
    </location>
</feature>
<dbReference type="InterPro" id="IPR025558">
    <property type="entry name" value="DUF4283"/>
</dbReference>
<dbReference type="AlphaFoldDB" id="A0AAW2D4K7"/>
<organism evidence="4 5">
    <name type="scientific">Lithocarpus litseifolius</name>
    <dbReference type="NCBI Taxonomy" id="425828"/>
    <lineage>
        <taxon>Eukaryota</taxon>
        <taxon>Viridiplantae</taxon>
        <taxon>Streptophyta</taxon>
        <taxon>Embryophyta</taxon>
        <taxon>Tracheophyta</taxon>
        <taxon>Spermatophyta</taxon>
        <taxon>Magnoliopsida</taxon>
        <taxon>eudicotyledons</taxon>
        <taxon>Gunneridae</taxon>
        <taxon>Pentapetalae</taxon>
        <taxon>rosids</taxon>
        <taxon>fabids</taxon>
        <taxon>Fagales</taxon>
        <taxon>Fagaceae</taxon>
        <taxon>Lithocarpus</taxon>
    </lineage>
</organism>
<feature type="compositionally biased region" description="Gly residues" evidence="2">
    <location>
        <begin position="291"/>
        <end position="303"/>
    </location>
</feature>
<sequence length="501" mass="55599">MEHTVVEGLLNLHLTKEEEEEIPITAKSRADLLEECSLSLFGRLLTDRNQNLRALKNTLRLAWKMGSDLQIVEVGNKILQFKFNSEFQLQWVERNGPWNFENNLLLLCRWRKGLSVSNIVFTHSPFWVQIWGLPFEHMSLDVGKELGNSLGRFIESDRRTGHSDQAKFMRIRVDLQLDKPLRRGGKVASFDGDKFWVSFKYERLPVFCFLCGRLGHDDKHCKESMDFHNASRQYGDWLRAYGNTKAAGDKTRSTSSDGGGEGLFEDGYGMENYTHTTAKNSSDSVKDGSLGSIGGGNISGAGRTGERDGGSTGRTSTVRSERIQVEESLRVGDYTTRAGCTESGNSLAHADYFPPPPPATSNDLGLAKTNEDASLIVGQKAQEENELMEVSGPIEPTPPVQAAPISMCESGPLSKSMGQRGGKKPKAKVHLKKIARDKGRAKAPESEIQQIPVGSKRLGKLLFEEEEEIPSPKKRCIEAGPPQPTIEERSAVAALQHRREQ</sequence>
<dbReference type="InterPro" id="IPR040256">
    <property type="entry name" value="At4g02000-like"/>
</dbReference>
<evidence type="ECO:0000256" key="1">
    <source>
        <dbReference type="PROSITE-ProRule" id="PRU00047"/>
    </source>
</evidence>
<evidence type="ECO:0000313" key="5">
    <source>
        <dbReference type="Proteomes" id="UP001459277"/>
    </source>
</evidence>
<dbReference type="Pfam" id="PF14111">
    <property type="entry name" value="DUF4283"/>
    <property type="match status" value="1"/>
</dbReference>
<keyword evidence="1" id="KW-0479">Metal-binding</keyword>
<evidence type="ECO:0000259" key="3">
    <source>
        <dbReference type="PROSITE" id="PS50158"/>
    </source>
</evidence>
<dbReference type="GO" id="GO:0008270">
    <property type="term" value="F:zinc ion binding"/>
    <property type="evidence" value="ECO:0007669"/>
    <property type="project" value="UniProtKB-KW"/>
</dbReference>
<proteinExistence type="predicted"/>
<dbReference type="Pfam" id="PF14392">
    <property type="entry name" value="zf-CCHC_4"/>
    <property type="match status" value="1"/>
</dbReference>
<dbReference type="PROSITE" id="PS50158">
    <property type="entry name" value="ZF_CCHC"/>
    <property type="match status" value="1"/>
</dbReference>
<dbReference type="InterPro" id="IPR025836">
    <property type="entry name" value="Zn_knuckle_CX2CX4HX4C"/>
</dbReference>
<reference evidence="4 5" key="1">
    <citation type="submission" date="2024-01" db="EMBL/GenBank/DDBJ databases">
        <title>A telomere-to-telomere, gap-free genome of sweet tea (Lithocarpus litseifolius).</title>
        <authorList>
            <person name="Zhou J."/>
        </authorList>
    </citation>
    <scope>NUCLEOTIDE SEQUENCE [LARGE SCALE GENOMIC DNA]</scope>
    <source>
        <strain evidence="4">Zhou-2022a</strain>
        <tissue evidence="4">Leaf</tissue>
    </source>
</reference>
<feature type="compositionally biased region" description="Polar residues" evidence="2">
    <location>
        <begin position="274"/>
        <end position="283"/>
    </location>
</feature>
<feature type="region of interest" description="Disordered" evidence="2">
    <location>
        <begin position="465"/>
        <end position="486"/>
    </location>
</feature>